<gene>
    <name evidence="1" type="ORF">E2488_10105</name>
</gene>
<reference evidence="1 2" key="1">
    <citation type="journal article" date="2011" name="J. Microbiol.">
        <title>Gramella jeungdoensis sp. nov., isolated from a solar saltern in Korea.</title>
        <authorList>
            <person name="Joung Y."/>
            <person name="Kim H."/>
            <person name="Jang T."/>
            <person name="Ahn T.S."/>
            <person name="Joh K."/>
        </authorList>
    </citation>
    <scope>NUCLEOTIDE SEQUENCE [LARGE SCALE GENOMIC DNA]</scope>
    <source>
        <strain evidence="1 2">KCTC 23123</strain>
    </source>
</reference>
<protein>
    <submittedName>
        <fullName evidence="1">DUF1643 domain-containing protein</fullName>
    </submittedName>
</protein>
<dbReference type="RefSeq" id="WP_134248223.1">
    <property type="nucleotide sequence ID" value="NZ_SNQI01000003.1"/>
</dbReference>
<proteinExistence type="predicted"/>
<dbReference type="Proteomes" id="UP000298517">
    <property type="component" value="Unassembled WGS sequence"/>
</dbReference>
<comment type="caution">
    <text evidence="1">The sequence shown here is derived from an EMBL/GenBank/DDBJ whole genome shotgun (WGS) entry which is preliminary data.</text>
</comment>
<evidence type="ECO:0000313" key="2">
    <source>
        <dbReference type="Proteomes" id="UP000298517"/>
    </source>
</evidence>
<dbReference type="EMBL" id="SNQI01000003">
    <property type="protein sequence ID" value="TEW73824.1"/>
    <property type="molecule type" value="Genomic_DNA"/>
</dbReference>
<accession>A0A4Y8ARN8</accession>
<name>A0A4Y8ARN8_9FLAO</name>
<evidence type="ECO:0000313" key="1">
    <source>
        <dbReference type="EMBL" id="TEW73824.1"/>
    </source>
</evidence>
<sequence>MKKQFKVTGFYYEELGFKFRKYLDIKTVDTDIRTPDLMVIMMNPGSSRPVDGIDNNTKESSAIPDRTQDQIMKVMLNSNLQYARILNLSDLREAKSNIFYNKIIDLENKGISHSIFDENRQEDFNQLWINNVPVIFGWGVNDHLKPLALKAMKSCNASNPYGILKANTNWAYYHPLPQIYSKQQEWVSVITQHLLSN</sequence>
<keyword evidence="2" id="KW-1185">Reference proteome</keyword>
<dbReference type="AlphaFoldDB" id="A0A4Y8ARN8"/>
<dbReference type="OrthoDB" id="8478178at2"/>
<organism evidence="1 2">
    <name type="scientific">Gramella jeungdoensis</name>
    <dbReference type="NCBI Taxonomy" id="708091"/>
    <lineage>
        <taxon>Bacteria</taxon>
        <taxon>Pseudomonadati</taxon>
        <taxon>Bacteroidota</taxon>
        <taxon>Flavobacteriia</taxon>
        <taxon>Flavobacteriales</taxon>
        <taxon>Flavobacteriaceae</taxon>
        <taxon>Christiangramia</taxon>
    </lineage>
</organism>